<evidence type="ECO:0000313" key="2">
    <source>
        <dbReference type="EMBL" id="VAH30841.1"/>
    </source>
</evidence>
<keyword evidence="1" id="KW-1133">Transmembrane helix</keyword>
<dbReference type="EMBL" id="LT934113">
    <property type="protein sequence ID" value="VAH30841.1"/>
    <property type="molecule type" value="Genomic_DNA"/>
</dbReference>
<name>A0A9R1NTQ7_TRITD</name>
<dbReference type="Proteomes" id="UP000324705">
    <property type="component" value="Chromosome 2A"/>
</dbReference>
<dbReference type="GO" id="GO:0004618">
    <property type="term" value="F:phosphoglycerate kinase activity"/>
    <property type="evidence" value="ECO:0007669"/>
    <property type="project" value="InterPro"/>
</dbReference>
<dbReference type="AlphaFoldDB" id="A0A9R1NTQ7"/>
<feature type="transmembrane region" description="Helical" evidence="1">
    <location>
        <begin position="67"/>
        <end position="87"/>
    </location>
</feature>
<proteinExistence type="predicted"/>
<protein>
    <recommendedName>
        <fullName evidence="5">Phosphoglycerate kinase</fullName>
    </recommendedName>
</protein>
<evidence type="ECO:0000313" key="4">
    <source>
        <dbReference type="Proteomes" id="UP000324705"/>
    </source>
</evidence>
<dbReference type="EMBL" id="LT934113">
    <property type="protein sequence ID" value="VAH30878.1"/>
    <property type="molecule type" value="Genomic_DNA"/>
</dbReference>
<organism evidence="2 4">
    <name type="scientific">Triticum turgidum subsp. durum</name>
    <name type="common">Durum wheat</name>
    <name type="synonym">Triticum durum</name>
    <dbReference type="NCBI Taxonomy" id="4567"/>
    <lineage>
        <taxon>Eukaryota</taxon>
        <taxon>Viridiplantae</taxon>
        <taxon>Streptophyta</taxon>
        <taxon>Embryophyta</taxon>
        <taxon>Tracheophyta</taxon>
        <taxon>Spermatophyta</taxon>
        <taxon>Magnoliopsida</taxon>
        <taxon>Liliopsida</taxon>
        <taxon>Poales</taxon>
        <taxon>Poaceae</taxon>
        <taxon>BOP clade</taxon>
        <taxon>Pooideae</taxon>
        <taxon>Triticodae</taxon>
        <taxon>Triticeae</taxon>
        <taxon>Triticinae</taxon>
        <taxon>Triticum</taxon>
    </lineage>
</organism>
<evidence type="ECO:0000256" key="1">
    <source>
        <dbReference type="SAM" id="Phobius"/>
    </source>
</evidence>
<dbReference type="GO" id="GO:0006096">
    <property type="term" value="P:glycolytic process"/>
    <property type="evidence" value="ECO:0007669"/>
    <property type="project" value="InterPro"/>
</dbReference>
<gene>
    <name evidence="2" type="ORF">TRITD_2Av1G142010</name>
    <name evidence="3" type="ORF">TRITD_2Av1G144650</name>
</gene>
<evidence type="ECO:0008006" key="5">
    <source>
        <dbReference type="Google" id="ProtNLM"/>
    </source>
</evidence>
<keyword evidence="1" id="KW-0812">Transmembrane</keyword>
<accession>A0A9R1NTQ7</accession>
<dbReference type="Gramene" id="TRITD2Av1G144650.1">
    <property type="protein sequence ID" value="TRITD2Av1G144650.1"/>
    <property type="gene ID" value="TRITD2Av1G144650"/>
</dbReference>
<evidence type="ECO:0000313" key="3">
    <source>
        <dbReference type="EMBL" id="VAH30878.1"/>
    </source>
</evidence>
<dbReference type="SUPFAM" id="SSF53748">
    <property type="entry name" value="Phosphoglycerate kinase"/>
    <property type="match status" value="1"/>
</dbReference>
<dbReference type="InterPro" id="IPR036043">
    <property type="entry name" value="Phosphoglycerate_kinase_sf"/>
</dbReference>
<keyword evidence="4" id="KW-1185">Reference proteome</keyword>
<reference evidence="2 4" key="1">
    <citation type="submission" date="2017-09" db="EMBL/GenBank/DDBJ databases">
        <authorList>
            <consortium name="International Durum Wheat Genome Sequencing Consortium (IDWGSC)"/>
            <person name="Milanesi L."/>
        </authorList>
    </citation>
    <scope>NUCLEOTIDE SEQUENCE [LARGE SCALE GENOMIC DNA]</scope>
    <source>
        <strain evidence="4">cv. Svevo</strain>
    </source>
</reference>
<keyword evidence="1" id="KW-0472">Membrane</keyword>
<sequence length="107" mass="12084">MNGLGIPVSSCLLEKNATKEVLQLIKIAHNRNIPIYYPTDLWCLNSNNNEQLEIFDSAELLSGEYDWALFIYLCIFVHVVPITRVIFTGNGSTNHSLESTSCLEYDS</sequence>
<dbReference type="Gramene" id="TRITD2Av1G142010.1">
    <property type="protein sequence ID" value="TRITD2Av1G142010.1"/>
    <property type="gene ID" value="TRITD2Av1G142010"/>
</dbReference>